<dbReference type="SMART" id="SM00386">
    <property type="entry name" value="HAT"/>
    <property type="match status" value="4"/>
</dbReference>
<proteinExistence type="inferred from homology"/>
<sequence>MSNRDILAQDALVGLDNSFIKENPVFVEGYRNIDWKDITSLNNVLKSVDDLLKIYPTPNNKIKTTVEIIFRQTLTRYPLLFGYWKKFTAIEYQFHGLEASLKTLEDATEAFPHSIDMWCDYLRVLTLNFPKETDLINKKIAKGKELIGWHFYSHPFWDLVIEYYTKNGIDVIPTYNEVVRIPLHQYAKYIGEYKKILKTKKLAAEIKKVDQLAKQNQALVGAIWPYESTLRQTYFNLTPLPEAEPQKWTKYLQYLIKNKPNKRELIESVFERSLIPCCYIESIWKMYLNWTKSLKKPQDVELLTRVLKLGQRGCRVLPDSDRDFRLSYLHYLENEYGHLEKESDLLIAKYFDQCIQDVIKIWAYKSDQIIVMQKYLRMLKRTKYGSSVDMSSKDVLSKQTEYSKYLKSSIDDFIGNKSDGNVELGKLINTTNIAVVIVELIKMTWLVLKNVLQTRKYFNAFSKNEFLKTSVEFWTMYYDFEKSTKNFVKLNRFIAELGTSIFLPTDSVNKILKDYREFYLLNSTISQYRSTVVDEIEGPNKKTASIMDPVIGTLFKADNPRWAPGSAKQRRVNKVEWYKGAQYRENGHPGISTDRPQITNTIIERTSKSFRNVAPGLPTFRNLEKINQTGSYRDYYTESLKSDPK</sequence>
<organism evidence="7 8">
    <name type="scientific">Maudiozyma humilis</name>
    <name type="common">Sour dough yeast</name>
    <name type="synonym">Kazachstania humilis</name>
    <dbReference type="NCBI Taxonomy" id="51915"/>
    <lineage>
        <taxon>Eukaryota</taxon>
        <taxon>Fungi</taxon>
        <taxon>Dikarya</taxon>
        <taxon>Ascomycota</taxon>
        <taxon>Saccharomycotina</taxon>
        <taxon>Saccharomycetes</taxon>
        <taxon>Saccharomycetales</taxon>
        <taxon>Saccharomycetaceae</taxon>
        <taxon>Maudiozyma</taxon>
    </lineage>
</organism>
<keyword evidence="3" id="KW-0677">Repeat</keyword>
<keyword evidence="5" id="KW-0539">Nucleus</keyword>
<dbReference type="GO" id="GO:0030627">
    <property type="term" value="F:pre-mRNA 5'-splice site binding"/>
    <property type="evidence" value="ECO:0007669"/>
    <property type="project" value="TreeGrafter"/>
</dbReference>
<evidence type="ECO:0000256" key="2">
    <source>
        <dbReference type="ARBA" id="ARBA00022664"/>
    </source>
</evidence>
<evidence type="ECO:0000256" key="5">
    <source>
        <dbReference type="ARBA" id="ARBA00023242"/>
    </source>
</evidence>
<dbReference type="AlphaFoldDB" id="A0AAV5S496"/>
<comment type="subcellular location">
    <subcellularLocation>
        <location evidence="1">Nucleus</location>
    </subcellularLocation>
</comment>
<evidence type="ECO:0000313" key="8">
    <source>
        <dbReference type="Proteomes" id="UP001377567"/>
    </source>
</evidence>
<accession>A0AAV5S496</accession>
<dbReference type="PANTHER" id="PTHR17204">
    <property type="entry name" value="PRE-MRNA PROCESSING PROTEIN PRP39-RELATED"/>
    <property type="match status" value="1"/>
</dbReference>
<name>A0AAV5S496_MAUHU</name>
<dbReference type="GO" id="GO:0000243">
    <property type="term" value="C:commitment complex"/>
    <property type="evidence" value="ECO:0007669"/>
    <property type="project" value="TreeGrafter"/>
</dbReference>
<dbReference type="InterPro" id="IPR011990">
    <property type="entry name" value="TPR-like_helical_dom_sf"/>
</dbReference>
<evidence type="ECO:0000256" key="4">
    <source>
        <dbReference type="ARBA" id="ARBA00023187"/>
    </source>
</evidence>
<dbReference type="Pfam" id="PF23241">
    <property type="entry name" value="HAT_PRP39_C"/>
    <property type="match status" value="1"/>
</dbReference>
<dbReference type="SUPFAM" id="SSF48452">
    <property type="entry name" value="TPR-like"/>
    <property type="match status" value="1"/>
</dbReference>
<evidence type="ECO:0000256" key="6">
    <source>
        <dbReference type="ARBA" id="ARBA00038019"/>
    </source>
</evidence>
<evidence type="ECO:0000313" key="7">
    <source>
        <dbReference type="EMBL" id="GMM58313.1"/>
    </source>
</evidence>
<dbReference type="Proteomes" id="UP001377567">
    <property type="component" value="Unassembled WGS sequence"/>
</dbReference>
<dbReference type="GO" id="GO:0000395">
    <property type="term" value="P:mRNA 5'-splice site recognition"/>
    <property type="evidence" value="ECO:0007669"/>
    <property type="project" value="TreeGrafter"/>
</dbReference>
<dbReference type="GO" id="GO:0005685">
    <property type="term" value="C:U1 snRNP"/>
    <property type="evidence" value="ECO:0007669"/>
    <property type="project" value="TreeGrafter"/>
</dbReference>
<keyword evidence="4" id="KW-0508">mRNA splicing</keyword>
<reference evidence="7 8" key="1">
    <citation type="journal article" date="2023" name="Elife">
        <title>Identification of key yeast species and microbe-microbe interactions impacting larval growth of Drosophila in the wild.</title>
        <authorList>
            <person name="Mure A."/>
            <person name="Sugiura Y."/>
            <person name="Maeda R."/>
            <person name="Honda K."/>
            <person name="Sakurai N."/>
            <person name="Takahashi Y."/>
            <person name="Watada M."/>
            <person name="Katoh T."/>
            <person name="Gotoh A."/>
            <person name="Gotoh Y."/>
            <person name="Taniguchi I."/>
            <person name="Nakamura K."/>
            <person name="Hayashi T."/>
            <person name="Katayama T."/>
            <person name="Uemura T."/>
            <person name="Hattori Y."/>
        </authorList>
    </citation>
    <scope>NUCLEOTIDE SEQUENCE [LARGE SCALE GENOMIC DNA]</scope>
    <source>
        <strain evidence="7 8">KH-74</strain>
    </source>
</reference>
<comment type="caution">
    <text evidence="7">The sequence shown here is derived from an EMBL/GenBank/DDBJ whole genome shotgun (WGS) entry which is preliminary data.</text>
</comment>
<dbReference type="PANTHER" id="PTHR17204:SF5">
    <property type="entry name" value="PRE-MRNA-PROCESSING FACTOR 39"/>
    <property type="match status" value="1"/>
</dbReference>
<evidence type="ECO:0000256" key="3">
    <source>
        <dbReference type="ARBA" id="ARBA00022737"/>
    </source>
</evidence>
<gene>
    <name evidence="7" type="ORF">DAKH74_049300</name>
</gene>
<keyword evidence="8" id="KW-1185">Reference proteome</keyword>
<dbReference type="Pfam" id="PF23240">
    <property type="entry name" value="HAT_PRP39_N"/>
    <property type="match status" value="1"/>
</dbReference>
<comment type="similarity">
    <text evidence="6">Belongs to the PRP39 family.</text>
</comment>
<keyword evidence="2" id="KW-0507">mRNA processing</keyword>
<dbReference type="InterPro" id="IPR003107">
    <property type="entry name" value="HAT"/>
</dbReference>
<dbReference type="GO" id="GO:0071004">
    <property type="term" value="C:U2-type prespliceosome"/>
    <property type="evidence" value="ECO:0007669"/>
    <property type="project" value="TreeGrafter"/>
</dbReference>
<evidence type="ECO:0000256" key="1">
    <source>
        <dbReference type="ARBA" id="ARBA00004123"/>
    </source>
</evidence>
<dbReference type="Gene3D" id="1.25.40.10">
    <property type="entry name" value="Tetratricopeptide repeat domain"/>
    <property type="match status" value="2"/>
</dbReference>
<dbReference type="InterPro" id="IPR059164">
    <property type="entry name" value="HAT_PRP39_C"/>
</dbReference>
<protein>
    <submittedName>
        <fullName evidence="7">Prp39 protein</fullName>
    </submittedName>
</protein>
<dbReference type="EMBL" id="BTGD01000025">
    <property type="protein sequence ID" value="GMM58313.1"/>
    <property type="molecule type" value="Genomic_DNA"/>
</dbReference>